<sequence length="324" mass="35536">MAPSAQGPSEAGRPGALRTRLERDLRACMAEYPELFNAARFPDRPFRAIADLVARAVSAAGPGCTLEQLRVPARASMWVLAADALIHTQSVYLTEILAIVRRCMEVAHGAEPGPDDPLARFLADLYRETAATPAFAEPGPVGAALGSAWREELRRMLHAMACEWEWKALRGIVLATERDTGRDAVDRQVGGLPPVTLEEYLRIAPNMGTSWVNLTYWITVGDPRSLRHLPPLRRASELIQQILRLATDLASHRPGRLSTEVHALLLADAGVVRTRARDLSLEADQILGSLAAGCPRSVAYLRWQLDYGAGRYGAVPDYRGQLTY</sequence>
<comment type="caution">
    <text evidence="1">The sequence shown here is derived from an EMBL/GenBank/DDBJ whole genome shotgun (WGS) entry which is preliminary data.</text>
</comment>
<dbReference type="InterPro" id="IPR008949">
    <property type="entry name" value="Isoprenoid_synthase_dom_sf"/>
</dbReference>
<dbReference type="SUPFAM" id="SSF48576">
    <property type="entry name" value="Terpenoid synthases"/>
    <property type="match status" value="1"/>
</dbReference>
<dbReference type="OrthoDB" id="3398195at2"/>
<evidence type="ECO:0008006" key="3">
    <source>
        <dbReference type="Google" id="ProtNLM"/>
    </source>
</evidence>
<organism evidence="1 2">
    <name type="scientific">Actinomadura macrotermitis</name>
    <dbReference type="NCBI Taxonomy" id="2585200"/>
    <lineage>
        <taxon>Bacteria</taxon>
        <taxon>Bacillati</taxon>
        <taxon>Actinomycetota</taxon>
        <taxon>Actinomycetes</taxon>
        <taxon>Streptosporangiales</taxon>
        <taxon>Thermomonosporaceae</taxon>
        <taxon>Actinomadura</taxon>
    </lineage>
</organism>
<proteinExistence type="predicted"/>
<evidence type="ECO:0000313" key="2">
    <source>
        <dbReference type="Proteomes" id="UP000487268"/>
    </source>
</evidence>
<dbReference type="Gene3D" id="1.10.600.10">
    <property type="entry name" value="Farnesyl Diphosphate Synthase"/>
    <property type="match status" value="1"/>
</dbReference>
<accession>A0A7K0BZH6</accession>
<name>A0A7K0BZH6_9ACTN</name>
<evidence type="ECO:0000313" key="1">
    <source>
        <dbReference type="EMBL" id="MQY06262.1"/>
    </source>
</evidence>
<keyword evidence="2" id="KW-1185">Reference proteome</keyword>
<reference evidence="1 2" key="1">
    <citation type="submission" date="2019-10" db="EMBL/GenBank/DDBJ databases">
        <title>Actinomadura rubteroloni sp. nov. and Actinomadura macrotermitis sp. nov., isolated from the gut of fungus growing-termite Macrotermes natalensis.</title>
        <authorList>
            <person name="Benndorf R."/>
            <person name="Martin K."/>
            <person name="Kuefner M."/>
            <person name="De Beer W."/>
            <person name="Kaster A.-K."/>
            <person name="Vollmers J."/>
            <person name="Poulsen M."/>
            <person name="Beemelmanns C."/>
        </authorList>
    </citation>
    <scope>NUCLEOTIDE SEQUENCE [LARGE SCALE GENOMIC DNA]</scope>
    <source>
        <strain evidence="1 2">RB68</strain>
    </source>
</reference>
<dbReference type="EMBL" id="WEGH01000003">
    <property type="protein sequence ID" value="MQY06262.1"/>
    <property type="molecule type" value="Genomic_DNA"/>
</dbReference>
<dbReference type="RefSeq" id="WP_153535419.1">
    <property type="nucleotide sequence ID" value="NZ_WEGH01000003.1"/>
</dbReference>
<protein>
    <recommendedName>
        <fullName evidence="3">Terpene synthase</fullName>
    </recommendedName>
</protein>
<gene>
    <name evidence="1" type="ORF">ACRB68_43500</name>
</gene>
<dbReference type="AlphaFoldDB" id="A0A7K0BZH6"/>
<dbReference type="Proteomes" id="UP000487268">
    <property type="component" value="Unassembled WGS sequence"/>
</dbReference>